<organism evidence="1 2">
    <name type="scientific">Brassica campestris</name>
    <name type="common">Field mustard</name>
    <dbReference type="NCBI Taxonomy" id="3711"/>
    <lineage>
        <taxon>Eukaryota</taxon>
        <taxon>Viridiplantae</taxon>
        <taxon>Streptophyta</taxon>
        <taxon>Embryophyta</taxon>
        <taxon>Tracheophyta</taxon>
        <taxon>Spermatophyta</taxon>
        <taxon>Magnoliopsida</taxon>
        <taxon>eudicotyledons</taxon>
        <taxon>Gunneridae</taxon>
        <taxon>Pentapetalae</taxon>
        <taxon>rosids</taxon>
        <taxon>malvids</taxon>
        <taxon>Brassicales</taxon>
        <taxon>Brassicaceae</taxon>
        <taxon>Brassiceae</taxon>
        <taxon>Brassica</taxon>
    </lineage>
</organism>
<feature type="non-terminal residue" evidence="1">
    <location>
        <position position="1"/>
    </location>
</feature>
<dbReference type="EMBL" id="LS974626">
    <property type="protein sequence ID" value="CAG7910831.1"/>
    <property type="molecule type" value="Genomic_DNA"/>
</dbReference>
<sequence length="55" mass="6619">FSWICTNIIECSVDVIYLSFSLLNRLKQFTSTLAQLCFSDFQDHREKTFTIFFYH</sequence>
<accession>A0A8D9I3C0</accession>
<gene>
    <name evidence="1" type="ORF">BRAPAZ1V2_A10P20770.2</name>
</gene>
<dbReference type="AlphaFoldDB" id="A0A8D9I3C0"/>
<dbReference type="Gramene" id="A10p20770.2_BraZ1">
    <property type="protein sequence ID" value="A10p20770.2_BraZ1.CDS.1"/>
    <property type="gene ID" value="A10g20770.2_BraZ1"/>
</dbReference>
<evidence type="ECO:0000313" key="1">
    <source>
        <dbReference type="EMBL" id="CAG7910831.1"/>
    </source>
</evidence>
<proteinExistence type="predicted"/>
<evidence type="ECO:0000313" key="2">
    <source>
        <dbReference type="Proteomes" id="UP000694005"/>
    </source>
</evidence>
<protein>
    <submittedName>
        <fullName evidence="1">Uncharacterized protein</fullName>
    </submittedName>
</protein>
<name>A0A8D9I3C0_BRACM</name>
<dbReference type="Proteomes" id="UP000694005">
    <property type="component" value="Chromosome A10"/>
</dbReference>
<reference evidence="1 2" key="1">
    <citation type="submission" date="2021-07" db="EMBL/GenBank/DDBJ databases">
        <authorList>
            <consortium name="Genoscope - CEA"/>
            <person name="William W."/>
        </authorList>
    </citation>
    <scope>NUCLEOTIDE SEQUENCE [LARGE SCALE GENOMIC DNA]</scope>
</reference>